<proteinExistence type="predicted"/>
<dbReference type="Proteomes" id="UP000233325">
    <property type="component" value="Unassembled WGS sequence"/>
</dbReference>
<gene>
    <name evidence="2" type="ORF">CVU83_03240</name>
</gene>
<feature type="non-terminal residue" evidence="2">
    <location>
        <position position="156"/>
    </location>
</feature>
<protein>
    <recommendedName>
        <fullName evidence="4">(d)CMP kinase</fullName>
    </recommendedName>
</protein>
<dbReference type="EMBL" id="PHAH01000051">
    <property type="protein sequence ID" value="PKM87237.1"/>
    <property type="molecule type" value="Genomic_DNA"/>
</dbReference>
<evidence type="ECO:0008006" key="4">
    <source>
        <dbReference type="Google" id="ProtNLM"/>
    </source>
</evidence>
<reference evidence="2 3" key="1">
    <citation type="journal article" date="2017" name="ISME J.">
        <title>Potential for microbial H2 and metal transformations associated with novel bacteria and archaea in deep terrestrial subsurface sediments.</title>
        <authorList>
            <person name="Hernsdorf A.W."/>
            <person name="Amano Y."/>
            <person name="Miyakawa K."/>
            <person name="Ise K."/>
            <person name="Suzuki Y."/>
            <person name="Anantharaman K."/>
            <person name="Probst A."/>
            <person name="Burstein D."/>
            <person name="Thomas B.C."/>
            <person name="Banfield J.F."/>
        </authorList>
    </citation>
    <scope>NUCLEOTIDE SEQUENCE [LARGE SCALE GENOMIC DNA]</scope>
    <source>
        <strain evidence="2">HGW-Falkowbacteria-2</strain>
    </source>
</reference>
<evidence type="ECO:0000313" key="2">
    <source>
        <dbReference type="EMBL" id="PKM87237.1"/>
    </source>
</evidence>
<name>A0A2N2DXQ9_9BACT</name>
<evidence type="ECO:0000256" key="1">
    <source>
        <dbReference type="SAM" id="MobiDB-lite"/>
    </source>
</evidence>
<dbReference type="AlphaFoldDB" id="A0A2N2DXQ9"/>
<feature type="region of interest" description="Disordered" evidence="1">
    <location>
        <begin position="113"/>
        <end position="132"/>
    </location>
</feature>
<dbReference type="SUPFAM" id="SSF52540">
    <property type="entry name" value="P-loop containing nucleoside triphosphate hydrolases"/>
    <property type="match status" value="1"/>
</dbReference>
<comment type="caution">
    <text evidence="2">The sequence shown here is derived from an EMBL/GenBank/DDBJ whole genome shotgun (WGS) entry which is preliminary data.</text>
</comment>
<sequence>MIISVSGAPGSGKSTFARRLADALGWPRYYIGGIRREKAAERGLSLAEYNKLGETDPATDREVDDFQRELGLKEDNFVIEGRTSWFFIPHSLKIYLDVSEEEGARRIFSDLQHNSQRNEDDGLNTVEAVKESTKRRLESDNLRYKQYYGIDAYNPS</sequence>
<dbReference type="Gene3D" id="3.40.50.300">
    <property type="entry name" value="P-loop containing nucleotide triphosphate hydrolases"/>
    <property type="match status" value="1"/>
</dbReference>
<organism evidence="2 3">
    <name type="scientific">Candidatus Falkowbacteria bacterium HGW-Falkowbacteria-2</name>
    <dbReference type="NCBI Taxonomy" id="2013769"/>
    <lineage>
        <taxon>Bacteria</taxon>
        <taxon>Candidatus Falkowiibacteriota</taxon>
    </lineage>
</organism>
<evidence type="ECO:0000313" key="3">
    <source>
        <dbReference type="Proteomes" id="UP000233325"/>
    </source>
</evidence>
<dbReference type="InterPro" id="IPR027417">
    <property type="entry name" value="P-loop_NTPase"/>
</dbReference>
<dbReference type="Pfam" id="PF13238">
    <property type="entry name" value="AAA_18"/>
    <property type="match status" value="1"/>
</dbReference>
<accession>A0A2N2DXQ9</accession>